<proteinExistence type="predicted"/>
<name>A0ACC0GF20_9ERIC</name>
<sequence length="90" mass="9987">MLELFQWWPPTTKKTTTDHRLPSTTPIPPVSLKISAATHQEPTDSWVTTEAREIHTSFGATGRRVKNGSAHSSHSRQTSFEVSSCKVVAK</sequence>
<evidence type="ECO:0000313" key="2">
    <source>
        <dbReference type="Proteomes" id="UP001060215"/>
    </source>
</evidence>
<protein>
    <submittedName>
        <fullName evidence="1">Uncharacterized protein</fullName>
    </submittedName>
</protein>
<reference evidence="1 2" key="1">
    <citation type="journal article" date="2022" name="Plant J.">
        <title>Chromosome-level genome of Camellia lanceoleosa provides a valuable resource for understanding genome evolution and self-incompatibility.</title>
        <authorList>
            <person name="Gong W."/>
            <person name="Xiao S."/>
            <person name="Wang L."/>
            <person name="Liao Z."/>
            <person name="Chang Y."/>
            <person name="Mo W."/>
            <person name="Hu G."/>
            <person name="Li W."/>
            <person name="Zhao G."/>
            <person name="Zhu H."/>
            <person name="Hu X."/>
            <person name="Ji K."/>
            <person name="Xiang X."/>
            <person name="Song Q."/>
            <person name="Yuan D."/>
            <person name="Jin S."/>
            <person name="Zhang L."/>
        </authorList>
    </citation>
    <scope>NUCLEOTIDE SEQUENCE [LARGE SCALE GENOMIC DNA]</scope>
    <source>
        <strain evidence="1">SQ_2022a</strain>
    </source>
</reference>
<dbReference type="EMBL" id="CM045767">
    <property type="protein sequence ID" value="KAI7999047.1"/>
    <property type="molecule type" value="Genomic_DNA"/>
</dbReference>
<organism evidence="1 2">
    <name type="scientific">Camellia lanceoleosa</name>
    <dbReference type="NCBI Taxonomy" id="1840588"/>
    <lineage>
        <taxon>Eukaryota</taxon>
        <taxon>Viridiplantae</taxon>
        <taxon>Streptophyta</taxon>
        <taxon>Embryophyta</taxon>
        <taxon>Tracheophyta</taxon>
        <taxon>Spermatophyta</taxon>
        <taxon>Magnoliopsida</taxon>
        <taxon>eudicotyledons</taxon>
        <taxon>Gunneridae</taxon>
        <taxon>Pentapetalae</taxon>
        <taxon>asterids</taxon>
        <taxon>Ericales</taxon>
        <taxon>Theaceae</taxon>
        <taxon>Camellia</taxon>
    </lineage>
</organism>
<gene>
    <name evidence="1" type="ORF">LOK49_LG10G02589</name>
</gene>
<accession>A0ACC0GF20</accession>
<keyword evidence="2" id="KW-1185">Reference proteome</keyword>
<comment type="caution">
    <text evidence="1">The sequence shown here is derived from an EMBL/GenBank/DDBJ whole genome shotgun (WGS) entry which is preliminary data.</text>
</comment>
<dbReference type="Proteomes" id="UP001060215">
    <property type="component" value="Chromosome 10"/>
</dbReference>
<evidence type="ECO:0000313" key="1">
    <source>
        <dbReference type="EMBL" id="KAI7999047.1"/>
    </source>
</evidence>